<feature type="transmembrane region" description="Helical" evidence="8">
    <location>
        <begin position="279"/>
        <end position="300"/>
    </location>
</feature>
<dbReference type="OrthoDB" id="1099at2759"/>
<keyword evidence="4" id="KW-1003">Cell membrane</keyword>
<feature type="transmembrane region" description="Helical" evidence="8">
    <location>
        <begin position="65"/>
        <end position="89"/>
    </location>
</feature>
<dbReference type="RefSeq" id="XP_033424967.1">
    <property type="nucleotide sequence ID" value="XM_033571652.1"/>
</dbReference>
<dbReference type="VEuPathDB" id="FungiDB:EYZ11_010708"/>
<dbReference type="InterPro" id="IPR038665">
    <property type="entry name" value="Voltage-dep_anion_channel_sf"/>
</dbReference>
<dbReference type="GO" id="GO:0000319">
    <property type="term" value="F:sulfite transmembrane transporter activity"/>
    <property type="evidence" value="ECO:0007669"/>
    <property type="project" value="TreeGrafter"/>
</dbReference>
<feature type="transmembrane region" description="Helical" evidence="8">
    <location>
        <begin position="161"/>
        <end position="187"/>
    </location>
</feature>
<evidence type="ECO:0000256" key="6">
    <source>
        <dbReference type="ARBA" id="ARBA00022989"/>
    </source>
</evidence>
<evidence type="ECO:0000256" key="2">
    <source>
        <dbReference type="ARBA" id="ARBA00008566"/>
    </source>
</evidence>
<dbReference type="Proteomes" id="UP000324241">
    <property type="component" value="Unassembled WGS sequence"/>
</dbReference>
<evidence type="ECO:0008006" key="11">
    <source>
        <dbReference type="Google" id="ProtNLM"/>
    </source>
</evidence>
<keyword evidence="7 8" id="KW-0472">Membrane</keyword>
<dbReference type="FunFam" id="1.50.10.150:FF:000005">
    <property type="entry name" value="Sulfite efflux pump SSU1"/>
    <property type="match status" value="1"/>
</dbReference>
<feature type="transmembrane region" description="Helical" evidence="8">
    <location>
        <begin position="199"/>
        <end position="222"/>
    </location>
</feature>
<dbReference type="InterPro" id="IPR051629">
    <property type="entry name" value="Sulfite_efflux_TDT"/>
</dbReference>
<organism evidence="9 10">
    <name type="scientific">Aspergillus tanneri</name>
    <dbReference type="NCBI Taxonomy" id="1220188"/>
    <lineage>
        <taxon>Eukaryota</taxon>
        <taxon>Fungi</taxon>
        <taxon>Dikarya</taxon>
        <taxon>Ascomycota</taxon>
        <taxon>Pezizomycotina</taxon>
        <taxon>Eurotiomycetes</taxon>
        <taxon>Eurotiomycetidae</taxon>
        <taxon>Eurotiales</taxon>
        <taxon>Aspergillaceae</taxon>
        <taxon>Aspergillus</taxon>
        <taxon>Aspergillus subgen. Circumdati</taxon>
    </lineage>
</organism>
<dbReference type="GO" id="GO:0005886">
    <property type="term" value="C:plasma membrane"/>
    <property type="evidence" value="ECO:0007669"/>
    <property type="project" value="UniProtKB-SubCell"/>
</dbReference>
<comment type="subcellular location">
    <subcellularLocation>
        <location evidence="1">Cell membrane</location>
        <topology evidence="1">Multi-pass membrane protein</topology>
    </subcellularLocation>
</comment>
<comment type="caution">
    <text evidence="9">The sequence shown here is derived from an EMBL/GenBank/DDBJ whole genome shotgun (WGS) entry which is preliminary data.</text>
</comment>
<name>A0A5M9MID9_9EURO</name>
<protein>
    <recommendedName>
        <fullName evidence="11">Plasma membrane sulfite pump involved in sulfite metabolism</fullName>
    </recommendedName>
</protein>
<evidence type="ECO:0000256" key="1">
    <source>
        <dbReference type="ARBA" id="ARBA00004651"/>
    </source>
</evidence>
<proteinExistence type="inferred from homology"/>
<comment type="similarity">
    <text evidence="2">Belongs to the tellurite-resistance/dicarboxylate transporter (TDT) family.</text>
</comment>
<reference evidence="9 10" key="1">
    <citation type="submission" date="2019-08" db="EMBL/GenBank/DDBJ databases">
        <title>The genome sequence of a newly discovered highly antifungal drug resistant Aspergillus species, Aspergillus tanneri NIH 1004.</title>
        <authorList>
            <person name="Mounaud S."/>
            <person name="Singh I."/>
            <person name="Joardar V."/>
            <person name="Pakala S."/>
            <person name="Pakala S."/>
            <person name="Venepally P."/>
            <person name="Chung J.K."/>
            <person name="Losada L."/>
            <person name="Nierman W.C."/>
        </authorList>
    </citation>
    <scope>NUCLEOTIDE SEQUENCE [LARGE SCALE GENOMIC DNA]</scope>
    <source>
        <strain evidence="9 10">NIH1004</strain>
    </source>
</reference>
<sequence>MGTGIVSILLNTLPYNSDWLHYISIVIFALNVFLFSIGSIITILRYTLYPEIFALMITHPVQSMFIGTIPMGFATIVNMFCLVCVPAWGEWTRNAAWGMWIIDAIFSVITALSLPFLLMARGNEIQLSSMTAVWLLPIVTCIVAGSSGGIVAGVLSNPQHALWTIICSYMLWGIGLPLAMMVMVIYLQRLTLHKIPPKAVIVSVFLPLGPLGQGGFGVLKLGQVAHRIFPQTDTLEASSGETVHTVGFMIALILWSFGLVWLFFALASIVRCKSFPFNIGWWGFTFPLGVFATCTCEMGTALPSRFFQILGTVLSLCVVVLWIVVSVGTLKGVVSGRLFFAPCLAALKAKEEGKEDASKAA</sequence>
<keyword evidence="5 8" id="KW-0812">Transmembrane</keyword>
<dbReference type="EMBL" id="QUQM01000007">
    <property type="protein sequence ID" value="KAA8645606.1"/>
    <property type="molecule type" value="Genomic_DNA"/>
</dbReference>
<dbReference type="Pfam" id="PF03595">
    <property type="entry name" value="SLAC1"/>
    <property type="match status" value="1"/>
</dbReference>
<gene>
    <name evidence="9" type="ORF">ATNIH1004_007025</name>
</gene>
<evidence type="ECO:0000256" key="8">
    <source>
        <dbReference type="SAM" id="Phobius"/>
    </source>
</evidence>
<keyword evidence="3" id="KW-0813">Transport</keyword>
<dbReference type="PANTHER" id="PTHR31686:SF1">
    <property type="entry name" value="SULFITE EFFLUX PUMP SSU1"/>
    <property type="match status" value="1"/>
</dbReference>
<dbReference type="Gene3D" id="1.50.10.150">
    <property type="entry name" value="Voltage-dependent anion channel"/>
    <property type="match status" value="1"/>
</dbReference>
<evidence type="ECO:0000256" key="4">
    <source>
        <dbReference type="ARBA" id="ARBA00022475"/>
    </source>
</evidence>
<dbReference type="CDD" id="cd09318">
    <property type="entry name" value="TDT_SSU1"/>
    <property type="match status" value="1"/>
</dbReference>
<keyword evidence="6 8" id="KW-1133">Transmembrane helix</keyword>
<evidence type="ECO:0000313" key="9">
    <source>
        <dbReference type="EMBL" id="KAA8645606.1"/>
    </source>
</evidence>
<dbReference type="VEuPathDB" id="FungiDB:EYZ11_010707"/>
<accession>A0A5M9MID9</accession>
<feature type="transmembrane region" description="Helical" evidence="8">
    <location>
        <begin position="306"/>
        <end position="330"/>
    </location>
</feature>
<dbReference type="InterPro" id="IPR004695">
    <property type="entry name" value="SLAC1/Mae1/Ssu1/TehA"/>
</dbReference>
<feature type="transmembrane region" description="Helical" evidence="8">
    <location>
        <begin position="95"/>
        <end position="120"/>
    </location>
</feature>
<evidence type="ECO:0000256" key="3">
    <source>
        <dbReference type="ARBA" id="ARBA00022448"/>
    </source>
</evidence>
<evidence type="ECO:0000313" key="10">
    <source>
        <dbReference type="Proteomes" id="UP000324241"/>
    </source>
</evidence>
<dbReference type="AlphaFoldDB" id="A0A5M9MID9"/>
<evidence type="ECO:0000256" key="5">
    <source>
        <dbReference type="ARBA" id="ARBA00022692"/>
    </source>
</evidence>
<feature type="transmembrane region" description="Helical" evidence="8">
    <location>
        <begin position="19"/>
        <end position="44"/>
    </location>
</feature>
<evidence type="ECO:0000256" key="7">
    <source>
        <dbReference type="ARBA" id="ARBA00023136"/>
    </source>
</evidence>
<dbReference type="GeneID" id="54329727"/>
<feature type="transmembrane region" description="Helical" evidence="8">
    <location>
        <begin position="132"/>
        <end position="155"/>
    </location>
</feature>
<dbReference type="PANTHER" id="PTHR31686">
    <property type="match status" value="1"/>
</dbReference>
<feature type="transmembrane region" description="Helical" evidence="8">
    <location>
        <begin position="242"/>
        <end position="267"/>
    </location>
</feature>